<feature type="region of interest" description="Disordered" evidence="1">
    <location>
        <begin position="337"/>
        <end position="388"/>
    </location>
</feature>
<name>A0A7L4YQB8_9ACTN</name>
<feature type="compositionally biased region" description="Basic residues" evidence="1">
    <location>
        <begin position="504"/>
        <end position="514"/>
    </location>
</feature>
<feature type="region of interest" description="Disordered" evidence="1">
    <location>
        <begin position="301"/>
        <end position="323"/>
    </location>
</feature>
<gene>
    <name evidence="2" type="ORF">EK0264_13600</name>
</gene>
<dbReference type="InParanoid" id="A0A7L4YQB8"/>
<dbReference type="Proteomes" id="UP000463857">
    <property type="component" value="Chromosome"/>
</dbReference>
<evidence type="ECO:0000313" key="2">
    <source>
        <dbReference type="EMBL" id="QHC01222.1"/>
    </source>
</evidence>
<reference evidence="2 3" key="1">
    <citation type="journal article" date="2018" name="Int. J. Syst. Evol. Microbiol.">
        <title>Epidermidibacterium keratini gen. nov., sp. nov., a member of the family Sporichthyaceae, isolated from keratin epidermis.</title>
        <authorList>
            <person name="Lee D.G."/>
            <person name="Trujillo M.E."/>
            <person name="Kang S."/>
            <person name="Nam J.J."/>
            <person name="Kim Y.J."/>
        </authorList>
    </citation>
    <scope>NUCLEOTIDE SEQUENCE [LARGE SCALE GENOMIC DNA]</scope>
    <source>
        <strain evidence="2 3">EPI-7</strain>
    </source>
</reference>
<sequence length="701" mass="75195">MPSSPALPEPPAPAGGADALRMLRHKVGSLNGVGLDATGQLDLLAEVRALKAACAATEAQVSVTFAVERVAESQERGESLRNQQRSATAELALAQRCSPAAMTRRLSHWRTQIVGMPRIHALLVHGELSEQHAAAITRLAHSLTAEQLAGLDDQLAPGLAQMTVKQAESATRRYCLDVDEESQRRRLAAAERDSHVSIRSATVELSRLSILAPTAEAVAMYTALRTAAETHTQPDETLGHAMAREAFARLTGARDITDIPIEIHLVMGDETLFGDPEHYQEQAPAPWWHQLLVHADDTDPMSKLRTHDTTHIDTASSPPAASSVDEVTAAWINEHRNQSSDGTAAPAQTPDNSSAHPNIPGSALPAAANSPSQTRQPQPARIQAPDGSGSCWIPAATARALALAIGLPDELPIAEPDHQASQSAGDSTPHPHHPDCANHETNRPPPTNRWYDADGPNGCTAAGRDTREFADERRRRGKSAADTAGLARAKKRWRRAHLLPPPKQKAKHARRSDRRRPIPADTSRHGGAMSHSGTHAPGARAPDIAKASRQSQTPGEIRAAKRSIRRIFTDPATGTVTGIDTHRRLFTVAQRRFIIARDQVCTTPWCDAPIRHVDHATPHRRTGRSDISDANGKCVTCNLVKEQPGWKVSIRRLEGGTFPGITTITPTGKRYDSTTPPALAPAALAPAALVPAVLSPGRGGS</sequence>
<dbReference type="AlphaFoldDB" id="A0A7L4YQB8"/>
<feature type="compositionally biased region" description="Basic residues" evidence="1">
    <location>
        <begin position="488"/>
        <end position="497"/>
    </location>
</feature>
<accession>A0A7L4YQB8</accession>
<proteinExistence type="predicted"/>
<evidence type="ECO:0000256" key="1">
    <source>
        <dbReference type="SAM" id="MobiDB-lite"/>
    </source>
</evidence>
<dbReference type="RefSeq" id="WP_159546359.1">
    <property type="nucleotide sequence ID" value="NZ_CP047156.1"/>
</dbReference>
<feature type="region of interest" description="Disordered" evidence="1">
    <location>
        <begin position="413"/>
        <end position="558"/>
    </location>
</feature>
<dbReference type="KEGG" id="eke:EK0264_13600"/>
<feature type="compositionally biased region" description="Basic and acidic residues" evidence="1">
    <location>
        <begin position="464"/>
        <end position="474"/>
    </location>
</feature>
<feature type="compositionally biased region" description="Basic and acidic residues" evidence="1">
    <location>
        <begin position="301"/>
        <end position="311"/>
    </location>
</feature>
<keyword evidence="3" id="KW-1185">Reference proteome</keyword>
<organism evidence="2 3">
    <name type="scientific">Epidermidibacterium keratini</name>
    <dbReference type="NCBI Taxonomy" id="1891644"/>
    <lineage>
        <taxon>Bacteria</taxon>
        <taxon>Bacillati</taxon>
        <taxon>Actinomycetota</taxon>
        <taxon>Actinomycetes</taxon>
        <taxon>Sporichthyales</taxon>
        <taxon>Sporichthyaceae</taxon>
        <taxon>Epidermidibacterium</taxon>
    </lineage>
</organism>
<dbReference type="OrthoDB" id="5241234at2"/>
<feature type="compositionally biased region" description="Basic and acidic residues" evidence="1">
    <location>
        <begin position="432"/>
        <end position="442"/>
    </location>
</feature>
<dbReference type="EMBL" id="CP047156">
    <property type="protein sequence ID" value="QHC01222.1"/>
    <property type="molecule type" value="Genomic_DNA"/>
</dbReference>
<protein>
    <submittedName>
        <fullName evidence="2">DUF222 domain-containing protein</fullName>
    </submittedName>
</protein>
<evidence type="ECO:0000313" key="3">
    <source>
        <dbReference type="Proteomes" id="UP000463857"/>
    </source>
</evidence>
<feature type="compositionally biased region" description="Basic and acidic residues" evidence="1">
    <location>
        <begin position="515"/>
        <end position="524"/>
    </location>
</feature>